<evidence type="ECO:0000313" key="4">
    <source>
        <dbReference type="Proteomes" id="UP000184383"/>
    </source>
</evidence>
<feature type="region of interest" description="Disordered" evidence="2">
    <location>
        <begin position="263"/>
        <end position="289"/>
    </location>
</feature>
<organism evidence="3 4">
    <name type="scientific">Aspergillus wentii DTO 134E9</name>
    <dbReference type="NCBI Taxonomy" id="1073089"/>
    <lineage>
        <taxon>Eukaryota</taxon>
        <taxon>Fungi</taxon>
        <taxon>Dikarya</taxon>
        <taxon>Ascomycota</taxon>
        <taxon>Pezizomycotina</taxon>
        <taxon>Eurotiomycetes</taxon>
        <taxon>Eurotiomycetidae</taxon>
        <taxon>Eurotiales</taxon>
        <taxon>Aspergillaceae</taxon>
        <taxon>Aspergillus</taxon>
        <taxon>Aspergillus subgen. Cremei</taxon>
    </lineage>
</organism>
<dbReference type="VEuPathDB" id="FungiDB:ASPWEDRAFT_166401"/>
<feature type="coiled-coil region" evidence="1">
    <location>
        <begin position="159"/>
        <end position="186"/>
    </location>
</feature>
<gene>
    <name evidence="3" type="ORF">ASPWEDRAFT_166401</name>
</gene>
<proteinExistence type="predicted"/>
<evidence type="ECO:0000256" key="1">
    <source>
        <dbReference type="SAM" id="Coils"/>
    </source>
</evidence>
<evidence type="ECO:0000256" key="2">
    <source>
        <dbReference type="SAM" id="MobiDB-lite"/>
    </source>
</evidence>
<dbReference type="STRING" id="1073089.A0A1L9RZI9"/>
<feature type="compositionally biased region" description="Basic and acidic residues" evidence="2">
    <location>
        <begin position="263"/>
        <end position="278"/>
    </location>
</feature>
<dbReference type="OrthoDB" id="4448936at2759"/>
<dbReference type="AlphaFoldDB" id="A0A1L9RZI9"/>
<sequence>MESAHPTTHSDRHSPNFADSAIDMELSDKGSISHIPDVDIRPLPDRLTRLAHLATQENTRFSEDDSNTLHRCLDTIESLLDPRAALTQEISKCRPQSVHSGTATTVTCRPAAGDRAEPANEAGHPYFTDILEQVTALNVELTERRNESFRIYDLFGIKCRALSSRISELESEIHELQADILENSIEREGLRGTIHGLEGWVDGWQQEYELAKSIKASQRNGKRWKCKSQVLEDNESELLLDGIAGWMRGWKDVDEGFRIREQERQRRRDERQKQRFDAGDQEMVSQHQESINHGEGTVALNRSTMQVDSPLTNTWQRHCR</sequence>
<evidence type="ECO:0000313" key="3">
    <source>
        <dbReference type="EMBL" id="OJJ40322.1"/>
    </source>
</evidence>
<dbReference type="GeneID" id="63745834"/>
<accession>A0A1L9RZI9</accession>
<dbReference type="RefSeq" id="XP_040693998.1">
    <property type="nucleotide sequence ID" value="XM_040829986.1"/>
</dbReference>
<keyword evidence="1" id="KW-0175">Coiled coil</keyword>
<dbReference type="EMBL" id="KV878209">
    <property type="protein sequence ID" value="OJJ40322.1"/>
    <property type="molecule type" value="Genomic_DNA"/>
</dbReference>
<dbReference type="Proteomes" id="UP000184383">
    <property type="component" value="Unassembled WGS sequence"/>
</dbReference>
<reference evidence="4" key="1">
    <citation type="journal article" date="2017" name="Genome Biol.">
        <title>Comparative genomics reveals high biological diversity and specific adaptations in the industrially and medically important fungal genus Aspergillus.</title>
        <authorList>
            <person name="de Vries R.P."/>
            <person name="Riley R."/>
            <person name="Wiebenga A."/>
            <person name="Aguilar-Osorio G."/>
            <person name="Amillis S."/>
            <person name="Uchima C.A."/>
            <person name="Anderluh G."/>
            <person name="Asadollahi M."/>
            <person name="Askin M."/>
            <person name="Barry K."/>
            <person name="Battaglia E."/>
            <person name="Bayram O."/>
            <person name="Benocci T."/>
            <person name="Braus-Stromeyer S.A."/>
            <person name="Caldana C."/>
            <person name="Canovas D."/>
            <person name="Cerqueira G.C."/>
            <person name="Chen F."/>
            <person name="Chen W."/>
            <person name="Choi C."/>
            <person name="Clum A."/>
            <person name="Dos Santos R.A."/>
            <person name="Damasio A.R."/>
            <person name="Diallinas G."/>
            <person name="Emri T."/>
            <person name="Fekete E."/>
            <person name="Flipphi M."/>
            <person name="Freyberg S."/>
            <person name="Gallo A."/>
            <person name="Gournas C."/>
            <person name="Habgood R."/>
            <person name="Hainaut M."/>
            <person name="Harispe M.L."/>
            <person name="Henrissat B."/>
            <person name="Hilden K.S."/>
            <person name="Hope R."/>
            <person name="Hossain A."/>
            <person name="Karabika E."/>
            <person name="Karaffa L."/>
            <person name="Karanyi Z."/>
            <person name="Krasevec N."/>
            <person name="Kuo A."/>
            <person name="Kusch H."/>
            <person name="LaButti K."/>
            <person name="Lagendijk E.L."/>
            <person name="Lapidus A."/>
            <person name="Levasseur A."/>
            <person name="Lindquist E."/>
            <person name="Lipzen A."/>
            <person name="Logrieco A.F."/>
            <person name="MacCabe A."/>
            <person name="Maekelae M.R."/>
            <person name="Malavazi I."/>
            <person name="Melin P."/>
            <person name="Meyer V."/>
            <person name="Mielnichuk N."/>
            <person name="Miskei M."/>
            <person name="Molnar A.P."/>
            <person name="Mule G."/>
            <person name="Ngan C.Y."/>
            <person name="Orejas M."/>
            <person name="Orosz E."/>
            <person name="Ouedraogo J.P."/>
            <person name="Overkamp K.M."/>
            <person name="Park H.-S."/>
            <person name="Perrone G."/>
            <person name="Piumi F."/>
            <person name="Punt P.J."/>
            <person name="Ram A.F."/>
            <person name="Ramon A."/>
            <person name="Rauscher S."/>
            <person name="Record E."/>
            <person name="Riano-Pachon D.M."/>
            <person name="Robert V."/>
            <person name="Roehrig J."/>
            <person name="Ruller R."/>
            <person name="Salamov A."/>
            <person name="Salih N.S."/>
            <person name="Samson R.A."/>
            <person name="Sandor E."/>
            <person name="Sanguinetti M."/>
            <person name="Schuetze T."/>
            <person name="Sepcic K."/>
            <person name="Shelest E."/>
            <person name="Sherlock G."/>
            <person name="Sophianopoulou V."/>
            <person name="Squina F.M."/>
            <person name="Sun H."/>
            <person name="Susca A."/>
            <person name="Todd R.B."/>
            <person name="Tsang A."/>
            <person name="Unkles S.E."/>
            <person name="van de Wiele N."/>
            <person name="van Rossen-Uffink D."/>
            <person name="Oliveira J.V."/>
            <person name="Vesth T.C."/>
            <person name="Visser J."/>
            <person name="Yu J.-H."/>
            <person name="Zhou M."/>
            <person name="Andersen M.R."/>
            <person name="Archer D.B."/>
            <person name="Baker S.E."/>
            <person name="Benoit I."/>
            <person name="Brakhage A.A."/>
            <person name="Braus G.H."/>
            <person name="Fischer R."/>
            <person name="Frisvad J.C."/>
            <person name="Goldman G.H."/>
            <person name="Houbraken J."/>
            <person name="Oakley B."/>
            <person name="Pocsi I."/>
            <person name="Scazzocchio C."/>
            <person name="Seiboth B."/>
            <person name="vanKuyk P.A."/>
            <person name="Wortman J."/>
            <person name="Dyer P.S."/>
            <person name="Grigoriev I.V."/>
        </authorList>
    </citation>
    <scope>NUCLEOTIDE SEQUENCE [LARGE SCALE GENOMIC DNA]</scope>
    <source>
        <strain evidence="4">DTO 134E9</strain>
    </source>
</reference>
<keyword evidence="4" id="KW-1185">Reference proteome</keyword>
<protein>
    <submittedName>
        <fullName evidence="3">Uncharacterized protein</fullName>
    </submittedName>
</protein>
<name>A0A1L9RZI9_ASPWE</name>